<proteinExistence type="predicted"/>
<protein>
    <submittedName>
        <fullName evidence="2">Isonitrile hydratase, putative</fullName>
    </submittedName>
</protein>
<gene>
    <name evidence="2" type="ORF">D806_033720</name>
</gene>
<dbReference type="CDD" id="cd03139">
    <property type="entry name" value="GATase1_PfpI_2"/>
    <property type="match status" value="1"/>
</dbReference>
<dbReference type="Proteomes" id="UP000011200">
    <property type="component" value="Chromosome"/>
</dbReference>
<evidence type="ECO:0000259" key="1">
    <source>
        <dbReference type="Pfam" id="PF01965"/>
    </source>
</evidence>
<dbReference type="PANTHER" id="PTHR43130">
    <property type="entry name" value="ARAC-FAMILY TRANSCRIPTIONAL REGULATOR"/>
    <property type="match status" value="1"/>
</dbReference>
<dbReference type="SUPFAM" id="SSF52317">
    <property type="entry name" value="Class I glutamine amidotransferase-like"/>
    <property type="match status" value="1"/>
</dbReference>
<accession>A0A2U9PRI4</accession>
<organism evidence="2 3">
    <name type="scientific">Mycolicibacterium smegmatis (strain MKD8)</name>
    <name type="common">Mycobacterium smegmatis</name>
    <dbReference type="NCBI Taxonomy" id="1214915"/>
    <lineage>
        <taxon>Bacteria</taxon>
        <taxon>Bacillati</taxon>
        <taxon>Actinomycetota</taxon>
        <taxon>Actinomycetes</taxon>
        <taxon>Mycobacteriales</taxon>
        <taxon>Mycobacteriaceae</taxon>
        <taxon>Mycolicibacterium</taxon>
    </lineage>
</organism>
<dbReference type="InterPro" id="IPR052158">
    <property type="entry name" value="INH-QAR"/>
</dbReference>
<dbReference type="EMBL" id="CP027541">
    <property type="protein sequence ID" value="AWT54344.1"/>
    <property type="molecule type" value="Genomic_DNA"/>
</dbReference>
<name>A0A2U9PRI4_MYCSE</name>
<evidence type="ECO:0000313" key="3">
    <source>
        <dbReference type="Proteomes" id="UP000011200"/>
    </source>
</evidence>
<dbReference type="PANTHER" id="PTHR43130:SF2">
    <property type="entry name" value="DJ-1_PFPI DOMAIN-CONTAINING PROTEIN"/>
    <property type="match status" value="1"/>
</dbReference>
<sequence length="231" mass="24906">MTAHSAPTRIAMLIYPRFTTLDLIGPQQVLSVLPNTVVHLVAKTRDPVTTDSHVTIVPDRDFADCEPEYDVVFIPGGHGTSVMVQDDETLDFVRTVAGKARYLSSVCTGSLILAAAGLLEGYRAASHWAFREFLSAYGAIPDDRRVVMDRNRMTGGGVTAGLDFALQLAAVLTDETFARTLQLVLEYDPAPPFDCGTPERADQATLDAAVTRLAGGVSAMRRVAAEHAAMR</sequence>
<dbReference type="AlphaFoldDB" id="A0A2U9PRI4"/>
<feature type="domain" description="DJ-1/PfpI" evidence="1">
    <location>
        <begin position="9"/>
        <end position="169"/>
    </location>
</feature>
<dbReference type="Pfam" id="PF01965">
    <property type="entry name" value="DJ-1_PfpI"/>
    <property type="match status" value="1"/>
</dbReference>
<evidence type="ECO:0000313" key="2">
    <source>
        <dbReference type="EMBL" id="AWT54344.1"/>
    </source>
</evidence>
<dbReference type="InterPro" id="IPR002818">
    <property type="entry name" value="DJ-1/PfpI"/>
</dbReference>
<dbReference type="Gene3D" id="3.40.50.880">
    <property type="match status" value="1"/>
</dbReference>
<reference evidence="2 3" key="1">
    <citation type="journal article" date="2013" name="Genome Announc.">
        <title>Draft genome sequence of MKD8, a conjugal recipient Mycobacterium smegmatis strain.</title>
        <authorList>
            <person name="Gray T.A."/>
            <person name="Palumbo M.J."/>
            <person name="Derbyshire K.M."/>
        </authorList>
    </citation>
    <scope>NUCLEOTIDE SEQUENCE [LARGE SCALE GENOMIC DNA]</scope>
    <source>
        <strain evidence="2 3">MKD8</strain>
    </source>
</reference>
<reference evidence="3" key="2">
    <citation type="submission" date="2018-03" db="EMBL/GenBank/DDBJ databases">
        <authorList>
            <person name="Derbyshire K."/>
            <person name="Gray T.A."/>
            <person name="Champion M."/>
        </authorList>
    </citation>
    <scope>NUCLEOTIDE SEQUENCE [LARGE SCALE GENOMIC DNA]</scope>
    <source>
        <strain evidence="3">MKD8</strain>
    </source>
</reference>
<dbReference type="InterPro" id="IPR029062">
    <property type="entry name" value="Class_I_gatase-like"/>
</dbReference>
<dbReference type="RefSeq" id="WP_003894812.1">
    <property type="nucleotide sequence ID" value="NZ_CP027541.1"/>
</dbReference>
<dbReference type="GO" id="GO:0006355">
    <property type="term" value="P:regulation of DNA-templated transcription"/>
    <property type="evidence" value="ECO:0007669"/>
    <property type="project" value="TreeGrafter"/>
</dbReference>